<comment type="caution">
    <text evidence="2">The sequence shown here is derived from an EMBL/GenBank/DDBJ whole genome shotgun (WGS) entry which is preliminary data.</text>
</comment>
<organism evidence="2 3">
    <name type="scientific">Brevibacterium daeguense</name>
    <dbReference type="NCBI Taxonomy" id="909936"/>
    <lineage>
        <taxon>Bacteria</taxon>
        <taxon>Bacillati</taxon>
        <taxon>Actinomycetota</taxon>
        <taxon>Actinomycetes</taxon>
        <taxon>Micrococcales</taxon>
        <taxon>Brevibacteriaceae</taxon>
        <taxon>Brevibacterium</taxon>
    </lineage>
</organism>
<dbReference type="InterPro" id="IPR014922">
    <property type="entry name" value="YdhG-like"/>
</dbReference>
<keyword evidence="3" id="KW-1185">Reference proteome</keyword>
<gene>
    <name evidence="2" type="ORF">GCM10022261_13230</name>
</gene>
<reference evidence="3" key="1">
    <citation type="journal article" date="2019" name="Int. J. Syst. Evol. Microbiol.">
        <title>The Global Catalogue of Microorganisms (GCM) 10K type strain sequencing project: providing services to taxonomists for standard genome sequencing and annotation.</title>
        <authorList>
            <consortium name="The Broad Institute Genomics Platform"/>
            <consortium name="The Broad Institute Genome Sequencing Center for Infectious Disease"/>
            <person name="Wu L."/>
            <person name="Ma J."/>
        </authorList>
    </citation>
    <scope>NUCLEOTIDE SEQUENCE [LARGE SCALE GENOMIC DNA]</scope>
    <source>
        <strain evidence="3">JCM 17458</strain>
    </source>
</reference>
<dbReference type="SUPFAM" id="SSF159888">
    <property type="entry name" value="YdhG-like"/>
    <property type="match status" value="1"/>
</dbReference>
<dbReference type="Gene3D" id="3.90.1150.200">
    <property type="match status" value="1"/>
</dbReference>
<proteinExistence type="predicted"/>
<evidence type="ECO:0000259" key="1">
    <source>
        <dbReference type="Pfam" id="PF08818"/>
    </source>
</evidence>
<protein>
    <submittedName>
        <fullName evidence="2">DUF1801 domain-containing protein</fullName>
    </submittedName>
</protein>
<accession>A0ABP8EIM8</accession>
<dbReference type="Pfam" id="PF08818">
    <property type="entry name" value="DUF1801"/>
    <property type="match status" value="1"/>
</dbReference>
<sequence length="132" mass="14289">MTEPQKAQISAPEKIDALIASLDDWRGELLARIRRLIRAELPDVEETWKWMGSPVWEHNGIVAVGNAHKAKVKLTFPQGAQLVDSGGVFNAGLGGKAWRAIDLGKGDSLDEAAFRALVREAAEFNAASKGRG</sequence>
<dbReference type="EMBL" id="BAABAZ010000004">
    <property type="protein sequence ID" value="GAA4283792.1"/>
    <property type="molecule type" value="Genomic_DNA"/>
</dbReference>
<feature type="domain" description="YdhG-like" evidence="1">
    <location>
        <begin position="27"/>
        <end position="121"/>
    </location>
</feature>
<evidence type="ECO:0000313" key="3">
    <source>
        <dbReference type="Proteomes" id="UP001501586"/>
    </source>
</evidence>
<dbReference type="Proteomes" id="UP001501586">
    <property type="component" value="Unassembled WGS sequence"/>
</dbReference>
<name>A0ABP8EIM8_9MICO</name>
<evidence type="ECO:0000313" key="2">
    <source>
        <dbReference type="EMBL" id="GAA4283792.1"/>
    </source>
</evidence>
<dbReference type="RefSeq" id="WP_236863877.1">
    <property type="nucleotide sequence ID" value="NZ_BAABAZ010000004.1"/>
</dbReference>